<keyword evidence="2" id="KW-0472">Membrane</keyword>
<comment type="caution">
    <text evidence="3">The sequence shown here is derived from an EMBL/GenBank/DDBJ whole genome shotgun (WGS) entry which is preliminary data.</text>
</comment>
<evidence type="ECO:0000256" key="1">
    <source>
        <dbReference type="SAM" id="MobiDB-lite"/>
    </source>
</evidence>
<keyword evidence="2" id="KW-0812">Transmembrane</keyword>
<dbReference type="InterPro" id="IPR007563">
    <property type="entry name" value="DUF554"/>
</dbReference>
<protein>
    <recommendedName>
        <fullName evidence="4">Membrane protein YdfK</fullName>
    </recommendedName>
</protein>
<gene>
    <name evidence="3" type="ORF">SDC9_94366</name>
</gene>
<accession>A0A645A396</accession>
<feature type="compositionally biased region" description="Low complexity" evidence="1">
    <location>
        <begin position="277"/>
        <end position="293"/>
    </location>
</feature>
<evidence type="ECO:0000256" key="2">
    <source>
        <dbReference type="SAM" id="Phobius"/>
    </source>
</evidence>
<feature type="transmembrane region" description="Helical" evidence="2">
    <location>
        <begin position="388"/>
        <end position="409"/>
    </location>
</feature>
<feature type="region of interest" description="Disordered" evidence="1">
    <location>
        <begin position="1"/>
        <end position="23"/>
    </location>
</feature>
<dbReference type="AlphaFoldDB" id="A0A645A396"/>
<name>A0A645A396_9ZZZZ</name>
<feature type="transmembrane region" description="Helical" evidence="2">
    <location>
        <begin position="347"/>
        <end position="376"/>
    </location>
</feature>
<dbReference type="EMBL" id="VSSQ01011763">
    <property type="protein sequence ID" value="MPM47655.1"/>
    <property type="molecule type" value="Genomic_DNA"/>
</dbReference>
<feature type="transmembrane region" description="Helical" evidence="2">
    <location>
        <begin position="218"/>
        <end position="237"/>
    </location>
</feature>
<feature type="region of interest" description="Disordered" evidence="1">
    <location>
        <begin position="257"/>
        <end position="293"/>
    </location>
</feature>
<evidence type="ECO:0000313" key="3">
    <source>
        <dbReference type="EMBL" id="MPM47655.1"/>
    </source>
</evidence>
<proteinExistence type="predicted"/>
<feature type="transmembrane region" description="Helical" evidence="2">
    <location>
        <begin position="151"/>
        <end position="174"/>
    </location>
</feature>
<dbReference type="PANTHER" id="PTHR36111">
    <property type="entry name" value="INNER MEMBRANE PROTEIN-RELATED"/>
    <property type="match status" value="1"/>
</dbReference>
<feature type="transmembrane region" description="Helical" evidence="2">
    <location>
        <begin position="305"/>
        <end position="327"/>
    </location>
</feature>
<sequence length="437" mass="45039">MDHRGGQRGPPAGDVEADPVDRDHLLADHRAGGHLDVDLLGAEFLEGDDPAPFDGDLVRLADQRIETLERPVERLGRDPEMLRHHVVELLRQPLQRLDTLGRDVLADRRDDVEGCRHVEGGAGHHGGVVHLGVHLVTKIDNVQHPASLRSVFIGFGTLANVVTVLVGSSLGLWIGTRFPERTQRTVTDALGLITLLLGALSAADVLSPALREAVGPSAPVLIVLGGLLIGGVIGSLLDLENRLDAFGHWVRARLVPDRTDPGADSTPGTGTPGPSGPGSVAPGSSAPGSVAPGSSAPGSAAATRFVNGFVSASLLFCVGPLTVLGSLMEGLGHGPDQLLVKAVLDGFSSIAFAATLGVGVMASAGVVLVVQGLLTLAGWAIGDVLPQAHLMALSAVGGLILVGLGLRILNARKVPVANLLPALLIAPLLVEIVTVLR</sequence>
<feature type="transmembrane region" description="Helical" evidence="2">
    <location>
        <begin position="186"/>
        <end position="206"/>
    </location>
</feature>
<organism evidence="3">
    <name type="scientific">bioreactor metagenome</name>
    <dbReference type="NCBI Taxonomy" id="1076179"/>
    <lineage>
        <taxon>unclassified sequences</taxon>
        <taxon>metagenomes</taxon>
        <taxon>ecological metagenomes</taxon>
    </lineage>
</organism>
<dbReference type="Pfam" id="PF04474">
    <property type="entry name" value="DUF554"/>
    <property type="match status" value="1"/>
</dbReference>
<reference evidence="3" key="1">
    <citation type="submission" date="2019-08" db="EMBL/GenBank/DDBJ databases">
        <authorList>
            <person name="Kucharzyk K."/>
            <person name="Murdoch R.W."/>
            <person name="Higgins S."/>
            <person name="Loffler F."/>
        </authorList>
    </citation>
    <scope>NUCLEOTIDE SEQUENCE</scope>
</reference>
<feature type="transmembrane region" description="Helical" evidence="2">
    <location>
        <begin position="415"/>
        <end position="436"/>
    </location>
</feature>
<evidence type="ECO:0008006" key="4">
    <source>
        <dbReference type="Google" id="ProtNLM"/>
    </source>
</evidence>
<keyword evidence="2" id="KW-1133">Transmembrane helix</keyword>
<dbReference type="PANTHER" id="PTHR36111:SF2">
    <property type="entry name" value="INNER MEMBRANE PROTEIN"/>
    <property type="match status" value="1"/>
</dbReference>